<dbReference type="PANTHER" id="PTHR46300">
    <property type="entry name" value="P450, PUTATIVE (EUROFUNG)-RELATED-RELATED"/>
    <property type="match status" value="1"/>
</dbReference>
<keyword evidence="11" id="KW-0472">Membrane</keyword>
<evidence type="ECO:0008006" key="14">
    <source>
        <dbReference type="Google" id="ProtNLM"/>
    </source>
</evidence>
<name>A0AAD5VWR9_9AGAR</name>
<evidence type="ECO:0000313" key="13">
    <source>
        <dbReference type="Proteomes" id="UP001213000"/>
    </source>
</evidence>
<evidence type="ECO:0000256" key="8">
    <source>
        <dbReference type="ARBA" id="ARBA00023033"/>
    </source>
</evidence>
<dbReference type="GO" id="GO:0005506">
    <property type="term" value="F:iron ion binding"/>
    <property type="evidence" value="ECO:0007669"/>
    <property type="project" value="InterPro"/>
</dbReference>
<dbReference type="InterPro" id="IPR036396">
    <property type="entry name" value="Cyt_P450_sf"/>
</dbReference>
<dbReference type="CDD" id="cd11065">
    <property type="entry name" value="CYP64-like"/>
    <property type="match status" value="1"/>
</dbReference>
<dbReference type="AlphaFoldDB" id="A0AAD5VWR9"/>
<evidence type="ECO:0000256" key="11">
    <source>
        <dbReference type="SAM" id="Phobius"/>
    </source>
</evidence>
<dbReference type="InterPro" id="IPR001128">
    <property type="entry name" value="Cyt_P450"/>
</dbReference>
<keyword evidence="13" id="KW-1185">Reference proteome</keyword>
<keyword evidence="8 10" id="KW-0503">Monooxygenase</keyword>
<protein>
    <recommendedName>
        <fullName evidence="14">Cytochrome P450</fullName>
    </recommendedName>
</protein>
<dbReference type="PROSITE" id="PS00086">
    <property type="entry name" value="CYTOCHROME_P450"/>
    <property type="match status" value="1"/>
</dbReference>
<comment type="similarity">
    <text evidence="3 10">Belongs to the cytochrome P450 family.</text>
</comment>
<comment type="caution">
    <text evidence="12">The sequence shown here is derived from an EMBL/GenBank/DDBJ whole genome shotgun (WGS) entry which is preliminary data.</text>
</comment>
<evidence type="ECO:0000256" key="1">
    <source>
        <dbReference type="ARBA" id="ARBA00001971"/>
    </source>
</evidence>
<comment type="cofactor">
    <cofactor evidence="1 9">
        <name>heme</name>
        <dbReference type="ChEBI" id="CHEBI:30413"/>
    </cofactor>
</comment>
<keyword evidence="4 9" id="KW-0349">Heme</keyword>
<accession>A0AAD5VWR9</accession>
<keyword evidence="11" id="KW-1133">Transmembrane helix</keyword>
<dbReference type="EMBL" id="JANIEX010000155">
    <property type="protein sequence ID" value="KAJ3572125.1"/>
    <property type="molecule type" value="Genomic_DNA"/>
</dbReference>
<dbReference type="InterPro" id="IPR002401">
    <property type="entry name" value="Cyt_P450_E_grp-I"/>
</dbReference>
<dbReference type="SUPFAM" id="SSF48264">
    <property type="entry name" value="Cytochrome P450"/>
    <property type="match status" value="1"/>
</dbReference>
<dbReference type="PRINTS" id="PR00385">
    <property type="entry name" value="P450"/>
</dbReference>
<dbReference type="GO" id="GO:0016705">
    <property type="term" value="F:oxidoreductase activity, acting on paired donors, with incorporation or reduction of molecular oxygen"/>
    <property type="evidence" value="ECO:0007669"/>
    <property type="project" value="InterPro"/>
</dbReference>
<dbReference type="GO" id="GO:0020037">
    <property type="term" value="F:heme binding"/>
    <property type="evidence" value="ECO:0007669"/>
    <property type="project" value="InterPro"/>
</dbReference>
<dbReference type="GO" id="GO:0004497">
    <property type="term" value="F:monooxygenase activity"/>
    <property type="evidence" value="ECO:0007669"/>
    <property type="project" value="UniProtKB-KW"/>
</dbReference>
<keyword evidence="7 9" id="KW-0408">Iron</keyword>
<evidence type="ECO:0000256" key="10">
    <source>
        <dbReference type="RuleBase" id="RU000461"/>
    </source>
</evidence>
<keyword evidence="6 10" id="KW-0560">Oxidoreductase</keyword>
<evidence type="ECO:0000256" key="2">
    <source>
        <dbReference type="ARBA" id="ARBA00005179"/>
    </source>
</evidence>
<sequence>MTYLPPGNSPYVIYVLATLVAARVFYTYLGRKSDNPDALPLPPGPKGLPIVGNVFDIPLNQPWLVYDDWIKTYGDMVYLNILGKGILILGSMERINDIFEKRGNNYSDRPPMPMIKDLMGWDFALSFITYGSGVDNWDNENVKDLEEALGMVFEAAVPGRYLVDIFPLMKYIPSWFPGAGWKRTAELSRKLVTKAVNDPYERVKKEMSEGKAVPSVCSQLIEALPSVLGSPERAKEEHLAKSILAQIYTAGADTTTSACLTFLLAMTLYPEIQRKAQAELDSVLQGRLPEFSDRPSLPYINAMVKETNRWQMVTPCGLYHSATESGIYDGYYIPRGTLVLGNGWTILHDPQEFESPDQYIPERYLKDGKINPEVRDPTVAAFGYGKRKCPGRFFSEDSLFSIIAHVLSVYELKPGLDSDGKEVRIIPEYTSRAAS</sequence>
<evidence type="ECO:0000256" key="4">
    <source>
        <dbReference type="ARBA" id="ARBA00022617"/>
    </source>
</evidence>
<evidence type="ECO:0000256" key="6">
    <source>
        <dbReference type="ARBA" id="ARBA00023002"/>
    </source>
</evidence>
<evidence type="ECO:0000256" key="7">
    <source>
        <dbReference type="ARBA" id="ARBA00023004"/>
    </source>
</evidence>
<keyword evidence="5 9" id="KW-0479">Metal-binding</keyword>
<organism evidence="12 13">
    <name type="scientific">Leucocoprinus birnbaumii</name>
    <dbReference type="NCBI Taxonomy" id="56174"/>
    <lineage>
        <taxon>Eukaryota</taxon>
        <taxon>Fungi</taxon>
        <taxon>Dikarya</taxon>
        <taxon>Basidiomycota</taxon>
        <taxon>Agaricomycotina</taxon>
        <taxon>Agaricomycetes</taxon>
        <taxon>Agaricomycetidae</taxon>
        <taxon>Agaricales</taxon>
        <taxon>Agaricineae</taxon>
        <taxon>Agaricaceae</taxon>
        <taxon>Leucocoprinus</taxon>
    </lineage>
</organism>
<dbReference type="InterPro" id="IPR017972">
    <property type="entry name" value="Cyt_P450_CS"/>
</dbReference>
<dbReference type="PANTHER" id="PTHR46300:SF7">
    <property type="entry name" value="P450, PUTATIVE (EUROFUNG)-RELATED"/>
    <property type="match status" value="1"/>
</dbReference>
<dbReference type="PRINTS" id="PR00463">
    <property type="entry name" value="EP450I"/>
</dbReference>
<evidence type="ECO:0000256" key="9">
    <source>
        <dbReference type="PIRSR" id="PIRSR602401-1"/>
    </source>
</evidence>
<evidence type="ECO:0000256" key="5">
    <source>
        <dbReference type="ARBA" id="ARBA00022723"/>
    </source>
</evidence>
<comment type="pathway">
    <text evidence="2">Secondary metabolite biosynthesis.</text>
</comment>
<dbReference type="Proteomes" id="UP001213000">
    <property type="component" value="Unassembled WGS sequence"/>
</dbReference>
<dbReference type="InterPro" id="IPR050364">
    <property type="entry name" value="Cytochrome_P450_fung"/>
</dbReference>
<dbReference type="Gene3D" id="1.10.630.10">
    <property type="entry name" value="Cytochrome P450"/>
    <property type="match status" value="2"/>
</dbReference>
<feature type="transmembrane region" description="Helical" evidence="11">
    <location>
        <begin position="12"/>
        <end position="29"/>
    </location>
</feature>
<gene>
    <name evidence="12" type="ORF">NP233_g3289</name>
</gene>
<evidence type="ECO:0000313" key="12">
    <source>
        <dbReference type="EMBL" id="KAJ3572125.1"/>
    </source>
</evidence>
<dbReference type="Pfam" id="PF00067">
    <property type="entry name" value="p450"/>
    <property type="match status" value="2"/>
</dbReference>
<proteinExistence type="inferred from homology"/>
<reference evidence="12" key="1">
    <citation type="submission" date="2022-07" db="EMBL/GenBank/DDBJ databases">
        <title>Genome Sequence of Leucocoprinus birnbaumii.</title>
        <authorList>
            <person name="Buettner E."/>
        </authorList>
    </citation>
    <scope>NUCLEOTIDE SEQUENCE</scope>
    <source>
        <strain evidence="12">VT141</strain>
    </source>
</reference>
<feature type="binding site" description="axial binding residue" evidence="9">
    <location>
        <position position="389"/>
    </location>
    <ligand>
        <name>heme</name>
        <dbReference type="ChEBI" id="CHEBI:30413"/>
    </ligand>
    <ligandPart>
        <name>Fe</name>
        <dbReference type="ChEBI" id="CHEBI:18248"/>
    </ligandPart>
</feature>
<evidence type="ECO:0000256" key="3">
    <source>
        <dbReference type="ARBA" id="ARBA00010617"/>
    </source>
</evidence>
<keyword evidence="11" id="KW-0812">Transmembrane</keyword>